<evidence type="ECO:0000313" key="1">
    <source>
        <dbReference type="EMBL" id="KAJ8104868.1"/>
    </source>
</evidence>
<gene>
    <name evidence="1" type="ORF">OPT61_g10524</name>
</gene>
<sequence>MGGLECRVEVLEHLRRWLAVFIVCFVQQPNALEGLAYIVPERNARQDHLHVLAAENPVDALKAFAAGEVDSGDVCEVNDDETHRLLFEVVIVDQRAQVLLNRDNRAKEKEAAELNDPNLASDLVQIAAIRSRASHGRLGNNAAVGPSDGWVAGALDYVANAGQNNAYKYTHNEVMDAHNQDDGYNGKILKLVALAECVPQRFLHKINAKQEDERANQADGNVSNHSWARDPDSTCCNSKQSAGHTAVAAVCNKHHAPELEVGIETEELDACLGLLKDPACVAGVLQVNVEDALYKHIEGGEDKYKEGGKNKRALDHSLHEHDGDGKNKRDGPEVPSVRGEEFLEGSEVVVQVALDAGRDLNTGDEQEKSHAANAADEDVAGKEADQSAEPETTQCEEDEAGKNGAQAVGGDGRGHDGFRGRALHAVHDGVCHVVEEGDDFDHLGPNAASERGQAKRDVQEESEEHGSECLRAAQRARQDGVLGVGFGVGQRPAQSAEVFTAGCERVLDTHGKALAGRTARARGLVVLGALLRVRGCTWEPRGGQQRRALGVLDNDARHARGSGSRAAGVLPAEEVEVRLLRAANDGHGRLDLAVLIDAGVARASRARGSRSGAGGPGSLRRPGRTRPAGRSARARRATSTAACR</sequence>
<dbReference type="Proteomes" id="UP001153331">
    <property type="component" value="Unassembled WGS sequence"/>
</dbReference>
<evidence type="ECO:0000313" key="2">
    <source>
        <dbReference type="Proteomes" id="UP001153331"/>
    </source>
</evidence>
<organism evidence="1 2">
    <name type="scientific">Boeremia exigua</name>
    <dbReference type="NCBI Taxonomy" id="749465"/>
    <lineage>
        <taxon>Eukaryota</taxon>
        <taxon>Fungi</taxon>
        <taxon>Dikarya</taxon>
        <taxon>Ascomycota</taxon>
        <taxon>Pezizomycotina</taxon>
        <taxon>Dothideomycetes</taxon>
        <taxon>Pleosporomycetidae</taxon>
        <taxon>Pleosporales</taxon>
        <taxon>Pleosporineae</taxon>
        <taxon>Didymellaceae</taxon>
        <taxon>Boeremia</taxon>
    </lineage>
</organism>
<comment type="caution">
    <text evidence="1">The sequence shown here is derived from an EMBL/GenBank/DDBJ whole genome shotgun (WGS) entry which is preliminary data.</text>
</comment>
<dbReference type="EMBL" id="JAPHNI010001765">
    <property type="protein sequence ID" value="KAJ8104868.1"/>
    <property type="molecule type" value="Genomic_DNA"/>
</dbReference>
<proteinExistence type="predicted"/>
<reference evidence="1" key="1">
    <citation type="submission" date="2022-11" db="EMBL/GenBank/DDBJ databases">
        <title>Genome Sequence of Boeremia exigua.</title>
        <authorList>
            <person name="Buettner E."/>
        </authorList>
    </citation>
    <scope>NUCLEOTIDE SEQUENCE</scope>
    <source>
        <strain evidence="1">CU02</strain>
    </source>
</reference>
<keyword evidence="2" id="KW-1185">Reference proteome</keyword>
<protein>
    <submittedName>
        <fullName evidence="1">Uncharacterized protein</fullName>
    </submittedName>
</protein>
<accession>A0ACC2HQ49</accession>
<name>A0ACC2HQ49_9PLEO</name>